<dbReference type="Proteomes" id="UP001203852">
    <property type="component" value="Unassembled WGS sequence"/>
</dbReference>
<comment type="caution">
    <text evidence="1">The sequence shown here is derived from an EMBL/GenBank/DDBJ whole genome shotgun (WGS) entry which is preliminary data.</text>
</comment>
<dbReference type="AlphaFoldDB" id="A0AAN6E2J3"/>
<evidence type="ECO:0000313" key="2">
    <source>
        <dbReference type="Proteomes" id="UP001203852"/>
    </source>
</evidence>
<protein>
    <submittedName>
        <fullName evidence="1">Uncharacterized protein</fullName>
    </submittedName>
</protein>
<reference evidence="1" key="1">
    <citation type="journal article" date="2022" name="bioRxiv">
        <title>Deciphering the potential niche of two novel black yeast fungi from a biological soil crust based on their genomes, phenotypes, and melanin regulation.</title>
        <authorList>
            <consortium name="DOE Joint Genome Institute"/>
            <person name="Carr E.C."/>
            <person name="Barton Q."/>
            <person name="Grambo S."/>
            <person name="Sullivan M."/>
            <person name="Renfro C.M."/>
            <person name="Kuo A."/>
            <person name="Pangilinan J."/>
            <person name="Lipzen A."/>
            <person name="Keymanesh K."/>
            <person name="Savage E."/>
            <person name="Barry K."/>
            <person name="Grigoriev I.V."/>
            <person name="Riekhof W.R."/>
            <person name="Harris S.S."/>
        </authorList>
    </citation>
    <scope>NUCLEOTIDE SEQUENCE</scope>
    <source>
        <strain evidence="1">JF 03-4F</strain>
    </source>
</reference>
<keyword evidence="2" id="KW-1185">Reference proteome</keyword>
<dbReference type="EMBL" id="MU404352">
    <property type="protein sequence ID" value="KAI1615470.1"/>
    <property type="molecule type" value="Genomic_DNA"/>
</dbReference>
<organism evidence="1 2">
    <name type="scientific">Exophiala viscosa</name>
    <dbReference type="NCBI Taxonomy" id="2486360"/>
    <lineage>
        <taxon>Eukaryota</taxon>
        <taxon>Fungi</taxon>
        <taxon>Dikarya</taxon>
        <taxon>Ascomycota</taxon>
        <taxon>Pezizomycotina</taxon>
        <taxon>Eurotiomycetes</taxon>
        <taxon>Chaetothyriomycetidae</taxon>
        <taxon>Chaetothyriales</taxon>
        <taxon>Herpotrichiellaceae</taxon>
        <taxon>Exophiala</taxon>
    </lineage>
</organism>
<name>A0AAN6E2J3_9EURO</name>
<sequence length="119" mass="13131">MTSEIDCCLSTSATELNARSVKESEEARFSSTVQEFRFQGSFGTLFHSTSPQAVSMALSPVANHTLILAILQHIFLRQQTWACSKQQNLSPEDIAIMSHMANRDWTSASPPGATQIRTL</sequence>
<evidence type="ECO:0000313" key="1">
    <source>
        <dbReference type="EMBL" id="KAI1615470.1"/>
    </source>
</evidence>
<gene>
    <name evidence="1" type="ORF">EDD36DRAFT_432908</name>
</gene>
<accession>A0AAN6E2J3</accession>
<proteinExistence type="predicted"/>